<reference evidence="4" key="1">
    <citation type="submission" date="2022-11" db="UniProtKB">
        <authorList>
            <consortium name="WormBaseParasite"/>
        </authorList>
    </citation>
    <scope>IDENTIFICATION</scope>
</reference>
<dbReference type="InterPro" id="IPR014752">
    <property type="entry name" value="Arrestin-like_C"/>
</dbReference>
<dbReference type="Proteomes" id="UP000887577">
    <property type="component" value="Unplaced"/>
</dbReference>
<dbReference type="AlphaFoldDB" id="A0A914XY31"/>
<comment type="similarity">
    <text evidence="1">Belongs to the arrestin family.</text>
</comment>
<organism evidence="3 4">
    <name type="scientific">Panagrolaimus superbus</name>
    <dbReference type="NCBI Taxonomy" id="310955"/>
    <lineage>
        <taxon>Eukaryota</taxon>
        <taxon>Metazoa</taxon>
        <taxon>Ecdysozoa</taxon>
        <taxon>Nematoda</taxon>
        <taxon>Chromadorea</taxon>
        <taxon>Rhabditida</taxon>
        <taxon>Tylenchina</taxon>
        <taxon>Panagrolaimomorpha</taxon>
        <taxon>Panagrolaimoidea</taxon>
        <taxon>Panagrolaimidae</taxon>
        <taxon>Panagrolaimus</taxon>
    </lineage>
</organism>
<evidence type="ECO:0000259" key="2">
    <source>
        <dbReference type="SMART" id="SM01017"/>
    </source>
</evidence>
<name>A0A914XY31_9BILA</name>
<dbReference type="InterPro" id="IPR011021">
    <property type="entry name" value="Arrestin-like_N"/>
</dbReference>
<dbReference type="InterPro" id="IPR011022">
    <property type="entry name" value="Arrestin_C-like"/>
</dbReference>
<evidence type="ECO:0000256" key="1">
    <source>
        <dbReference type="ARBA" id="ARBA00005298"/>
    </source>
</evidence>
<dbReference type="Gene3D" id="2.60.40.640">
    <property type="match status" value="2"/>
</dbReference>
<dbReference type="SUPFAM" id="SSF81296">
    <property type="entry name" value="E set domains"/>
    <property type="match status" value="2"/>
</dbReference>
<keyword evidence="3" id="KW-1185">Reference proteome</keyword>
<proteinExistence type="inferred from homology"/>
<dbReference type="Pfam" id="PF00339">
    <property type="entry name" value="Arrestin_N"/>
    <property type="match status" value="1"/>
</dbReference>
<protein>
    <submittedName>
        <fullName evidence="4">Arrestin C-terminal-like domain-containing protein</fullName>
    </submittedName>
</protein>
<accession>A0A914XY31</accession>
<dbReference type="SMART" id="SM01017">
    <property type="entry name" value="Arrestin_C"/>
    <property type="match status" value="1"/>
</dbReference>
<dbReference type="PANTHER" id="PTHR11188">
    <property type="entry name" value="ARRESTIN DOMAIN CONTAINING PROTEIN"/>
    <property type="match status" value="1"/>
</dbReference>
<dbReference type="InterPro" id="IPR050357">
    <property type="entry name" value="Arrestin_domain-protein"/>
</dbReference>
<sequence length="282" mass="31638">MESEATINFKGLAEAAKICKYFLTTDKNLEIHLNSDEFRPNEKAKGMITFRTETAVKPAEIRVEIKGAADTTFYVTNAITTKNTTADRTHYYFTETYLNYQKILYEPLKESDELEAGNHEFPFEFTIPEDAPPSMDEGQGKVRYSIKASVETPWTIKSEAKAEFIVLPYLNLNAYSKLDEPRISKIEKGRLLSSKQITATVSIPKTGYAPGEVIPIKVEKNKQSVLSISLPVPELLPTLEDCANITLEYDVIVEIQTNAYVSRTSKTSLPIIIGTIPLKAKK</sequence>
<dbReference type="GO" id="GO:0005737">
    <property type="term" value="C:cytoplasm"/>
    <property type="evidence" value="ECO:0007669"/>
    <property type="project" value="TreeGrafter"/>
</dbReference>
<dbReference type="GO" id="GO:0015031">
    <property type="term" value="P:protein transport"/>
    <property type="evidence" value="ECO:0007669"/>
    <property type="project" value="TreeGrafter"/>
</dbReference>
<dbReference type="InterPro" id="IPR014756">
    <property type="entry name" value="Ig_E-set"/>
</dbReference>
<evidence type="ECO:0000313" key="4">
    <source>
        <dbReference type="WBParaSite" id="PSU_v2.g1211.t1"/>
    </source>
</evidence>
<dbReference type="WBParaSite" id="PSU_v2.g1211.t1">
    <property type="protein sequence ID" value="PSU_v2.g1211.t1"/>
    <property type="gene ID" value="PSU_v2.g1211"/>
</dbReference>
<dbReference type="PANTHER" id="PTHR11188:SF176">
    <property type="entry name" value="ARRESTIN DOMAIN-CONTAINING PROTEIN 1"/>
    <property type="match status" value="1"/>
</dbReference>
<feature type="domain" description="Arrestin C-terminal-like" evidence="2">
    <location>
        <begin position="193"/>
        <end position="278"/>
    </location>
</feature>
<evidence type="ECO:0000313" key="3">
    <source>
        <dbReference type="Proteomes" id="UP000887577"/>
    </source>
</evidence>